<evidence type="ECO:0000256" key="2">
    <source>
        <dbReference type="ARBA" id="ARBA00023080"/>
    </source>
</evidence>
<dbReference type="Gene3D" id="2.70.40.10">
    <property type="match status" value="2"/>
</dbReference>
<dbReference type="InterPro" id="IPR033704">
    <property type="entry name" value="dUTPase_trimeric"/>
</dbReference>
<feature type="domain" description="2'-deoxycytidine 5'-triphosphate deaminase C-terminal" evidence="4">
    <location>
        <begin position="175"/>
        <end position="337"/>
    </location>
</feature>
<gene>
    <name evidence="5" type="primary">dcd</name>
    <name evidence="5" type="ORF">GCM10011309_22810</name>
</gene>
<dbReference type="Pfam" id="PF06559">
    <property type="entry name" value="DCD_N"/>
    <property type="match status" value="1"/>
</dbReference>
<sequence>MKHGILPRQNIEQLVAKGHILGLQDDADHPPSLQPASLDLCLGDTALRLRASFLPGGGVSVESAVENIVMHRVDLKGGAVLETGCVYLIPLRESLNLPTDIVGLANPKSSTGRLDVFTRVICDGGEQFDTIPAGYKGPLYMEVAPRTFPILVRPGDRLGQMRFRHGPHNNLRTQHVSIDLKGDGTGSPIGYRAKRHSGLVDIRGLKAHQASEFWEPLTAPNGTLVLDPEEFYILASREAVEIPVGEAAEMAPIAPEIGEFRAHYAGFFDPGFGVSEAGGEGSRAVLEVRGRDVPFLLRHGQAVAKLVFEPMAERPDQLYGAQGSHYQSQGLRLSKHFTSD</sequence>
<keyword evidence="2" id="KW-0546">Nucleotide metabolism</keyword>
<comment type="caution">
    <text evidence="5">The sequence shown here is derived from an EMBL/GenBank/DDBJ whole genome shotgun (WGS) entry which is preliminary data.</text>
</comment>
<dbReference type="SUPFAM" id="SSF51283">
    <property type="entry name" value="dUTPase-like"/>
    <property type="match status" value="2"/>
</dbReference>
<evidence type="ECO:0000256" key="1">
    <source>
        <dbReference type="ARBA" id="ARBA00022801"/>
    </source>
</evidence>
<name>A0A918NGS9_9PROT</name>
<accession>A0A918NGS9</accession>
<dbReference type="InterPro" id="IPR053811">
    <property type="entry name" value="DCD_C"/>
</dbReference>
<dbReference type="RefSeq" id="WP_189585926.1">
    <property type="nucleotide sequence ID" value="NZ_BMYV01000002.1"/>
</dbReference>
<dbReference type="Pfam" id="PF22569">
    <property type="entry name" value="DCD_C"/>
    <property type="match status" value="1"/>
</dbReference>
<dbReference type="Proteomes" id="UP000600865">
    <property type="component" value="Unassembled WGS sequence"/>
</dbReference>
<dbReference type="CDD" id="cd07557">
    <property type="entry name" value="trimeric_dUTPase"/>
    <property type="match status" value="1"/>
</dbReference>
<organism evidence="5 6">
    <name type="scientific">Litorimonas cladophorae</name>
    <dbReference type="NCBI Taxonomy" id="1220491"/>
    <lineage>
        <taxon>Bacteria</taxon>
        <taxon>Pseudomonadati</taxon>
        <taxon>Pseudomonadota</taxon>
        <taxon>Alphaproteobacteria</taxon>
        <taxon>Maricaulales</taxon>
        <taxon>Robiginitomaculaceae</taxon>
    </lineage>
</organism>
<dbReference type="AlphaFoldDB" id="A0A918NGS9"/>
<dbReference type="InterPro" id="IPR010550">
    <property type="entry name" value="DCD_N"/>
</dbReference>
<keyword evidence="6" id="KW-1185">Reference proteome</keyword>
<reference evidence="5 6" key="1">
    <citation type="journal article" date="2014" name="Int. J. Syst. Evol. Microbiol.">
        <title>Complete genome sequence of Corynebacterium casei LMG S-19264T (=DSM 44701T), isolated from a smear-ripened cheese.</title>
        <authorList>
            <consortium name="US DOE Joint Genome Institute (JGI-PGF)"/>
            <person name="Walter F."/>
            <person name="Albersmeier A."/>
            <person name="Kalinowski J."/>
            <person name="Ruckert C."/>
        </authorList>
    </citation>
    <scope>NUCLEOTIDE SEQUENCE [LARGE SCALE GENOMIC DNA]</scope>
    <source>
        <strain evidence="5 6">KCTC 23968</strain>
    </source>
</reference>
<dbReference type="GO" id="GO:0008829">
    <property type="term" value="F:dCTP deaminase activity"/>
    <property type="evidence" value="ECO:0007669"/>
    <property type="project" value="InterPro"/>
</dbReference>
<evidence type="ECO:0000259" key="4">
    <source>
        <dbReference type="Pfam" id="PF22569"/>
    </source>
</evidence>
<proteinExistence type="predicted"/>
<dbReference type="PANTHER" id="PTHR42680">
    <property type="entry name" value="DCTP DEAMINASE"/>
    <property type="match status" value="1"/>
</dbReference>
<dbReference type="EMBL" id="BMYV01000002">
    <property type="protein sequence ID" value="GGX72002.1"/>
    <property type="molecule type" value="Genomic_DNA"/>
</dbReference>
<dbReference type="GO" id="GO:0009394">
    <property type="term" value="P:2'-deoxyribonucleotide metabolic process"/>
    <property type="evidence" value="ECO:0007669"/>
    <property type="project" value="InterPro"/>
</dbReference>
<dbReference type="PANTHER" id="PTHR42680:SF3">
    <property type="entry name" value="DCTP DEAMINASE"/>
    <property type="match status" value="1"/>
</dbReference>
<evidence type="ECO:0000313" key="6">
    <source>
        <dbReference type="Proteomes" id="UP000600865"/>
    </source>
</evidence>
<evidence type="ECO:0000259" key="3">
    <source>
        <dbReference type="Pfam" id="PF06559"/>
    </source>
</evidence>
<dbReference type="InterPro" id="IPR036157">
    <property type="entry name" value="dUTPase-like_sf"/>
</dbReference>
<protein>
    <submittedName>
        <fullName evidence="5">2'-deoxycytidine 5'-triphosphate deaminase</fullName>
    </submittedName>
</protein>
<evidence type="ECO:0000313" key="5">
    <source>
        <dbReference type="EMBL" id="GGX72002.1"/>
    </source>
</evidence>
<feature type="domain" description="2'-deoxycytidine 5'-triphosphate deaminase N-terminal" evidence="3">
    <location>
        <begin position="3"/>
        <end position="166"/>
    </location>
</feature>
<keyword evidence="1" id="KW-0378">Hydrolase</keyword>